<dbReference type="AlphaFoldDB" id="A0A9P0EW31"/>
<evidence type="ECO:0000256" key="4">
    <source>
        <dbReference type="ARBA" id="ARBA00022801"/>
    </source>
</evidence>
<dbReference type="CDD" id="cd00077">
    <property type="entry name" value="HDc"/>
    <property type="match status" value="1"/>
</dbReference>
<sequence>MDGKVVYISVDDRLETLHLPSDVTPDQIRELLRSLCQVTNPQASIWLVDAEGRKLSIDSELPANSPENPYRPLARPRNGMLVDEVEMEFISLEQSLKELEEQADNSTEICSKVKMIEDKLHKIKNKLETSKHNTWINFYKEIPPSIMKLQYRRLSDGKQSKVRKEFYEICNNTLSEEVRQALRLPSFDCSTFEDAEILHILQYMYIDFDLPKKYNIDLNTLREFLFTVYKNYNDVPFHNFRHSFCVTQMMYAMCMKVNLKDKIGDLEILVLLTSCICHDLDHPGYNNMYQINAKTELAIRYNDISPLENHHCSMAFRILDLPSCNIFSSMTKEVYRTVREGIIRCILATDMSRHNEILQKFVEAQEEQQFDFENKNHVNLLEMVLIKVADISNEARPMEVADPWLDKLLQEFYNQSDLEKDQGLPVTPFMDRAKISKSSSQCNFIGIVLLPLFEALEKLFPELKDMIVNPVKEALAFYQECLRNEQRTKRTSVISAPHSTASSGPNSPIKITPFVPTNNTLHKSQQSEEGSSSRASSQDSIGYEQDDNCNISRSEDDAAVNEVTVSEQTSTFKIATDNPCSGKKSQPGSRKGSREKAHLSGDSDLAHFYTGSVHSSDSGEKKSWSSSEQYSIDENRLRHDTRKKSVSSPEERKETRSYSYVEQPKSRKDIFHDSGNSFKKRSASACSSDELKDSDSRVSFANFNYPYRKKSITPCKSPELKEEEEEGKPASGNVESCSYSFAAKKLESNNTSKSVDEPNSKNYSLHRVEGSNPVPSDTQILTSVRPTMTEDASSLKDIDCEADKTQPTAVPLAEQAEISGSSCCQEKNSETLVQCVNSVKNVDQASTVQSIDIAVKETFDGKPKVPSPQSTVMKRLKKSFGDPFRLSRRSTSSDSSSSKLTVAETSSQPASPASLKTQKTEEVEEEQKAMTLPKVLKKRKSRKWRVLKMKSDTGSSSTERLNKDFSRRKSSDGEARGISGNNKIENGMTPPDEDLTTEAANNNKVKSNCANIGRQKKSSSDAKYPRWMSTLKASFNFKKSSNS</sequence>
<dbReference type="InterPro" id="IPR036971">
    <property type="entry name" value="PDEase_catalytic_dom_sf"/>
</dbReference>
<dbReference type="GO" id="GO:0047555">
    <property type="term" value="F:3',5'-cyclic-GMP phosphodiesterase activity"/>
    <property type="evidence" value="ECO:0007669"/>
    <property type="project" value="UniProtKB-EC"/>
</dbReference>
<dbReference type="InterPro" id="IPR002073">
    <property type="entry name" value="PDEase_catalytic_dom"/>
</dbReference>
<feature type="compositionally biased region" description="Polar residues" evidence="12">
    <location>
        <begin position="998"/>
        <end position="1010"/>
    </location>
</feature>
<dbReference type="InterPro" id="IPR023174">
    <property type="entry name" value="PDEase_CS"/>
</dbReference>
<feature type="compositionally biased region" description="Basic and acidic residues" evidence="12">
    <location>
        <begin position="960"/>
        <end position="975"/>
    </location>
</feature>
<name>A0A9P0EW31_BEMTA</name>
<proteinExistence type="inferred from homology"/>
<feature type="compositionally biased region" description="Polar residues" evidence="12">
    <location>
        <begin position="491"/>
        <end position="506"/>
    </location>
</feature>
<evidence type="ECO:0000256" key="7">
    <source>
        <dbReference type="PIRSR" id="PIRSR623088-1"/>
    </source>
</evidence>
<accession>A0A9P0EW31</accession>
<keyword evidence="15" id="KW-1185">Reference proteome</keyword>
<feature type="binding site" evidence="8">
    <location>
        <position position="390"/>
    </location>
    <ligand>
        <name>AMP</name>
        <dbReference type="ChEBI" id="CHEBI:456215"/>
    </ligand>
</feature>
<dbReference type="InterPro" id="IPR003607">
    <property type="entry name" value="HD/PDEase_dom"/>
</dbReference>
<feature type="region of interest" description="Disordered" evidence="12">
    <location>
        <begin position="709"/>
        <end position="735"/>
    </location>
</feature>
<feature type="region of interest" description="Disordered" evidence="12">
    <location>
        <begin position="860"/>
        <end position="1024"/>
    </location>
</feature>
<dbReference type="GO" id="GO:0046872">
    <property type="term" value="F:metal ion binding"/>
    <property type="evidence" value="ECO:0007669"/>
    <property type="project" value="UniProtKB-KW"/>
</dbReference>
<dbReference type="EC" id="3.1.4.-" evidence="10"/>
<dbReference type="PROSITE" id="PS00126">
    <property type="entry name" value="PDEASE_I_1"/>
    <property type="match status" value="1"/>
</dbReference>
<feature type="active site" description="Proton donor" evidence="7">
    <location>
        <position position="238"/>
    </location>
</feature>
<feature type="binding site" evidence="8">
    <location>
        <position position="441"/>
    </location>
    <ligand>
        <name>AMP</name>
        <dbReference type="ChEBI" id="CHEBI:456215"/>
    </ligand>
</feature>
<feature type="compositionally biased region" description="Basic and acidic residues" evidence="12">
    <location>
        <begin position="592"/>
        <end position="605"/>
    </location>
</feature>
<evidence type="ECO:0000256" key="10">
    <source>
        <dbReference type="RuleBase" id="RU363067"/>
    </source>
</evidence>
<feature type="region of interest" description="Disordered" evidence="12">
    <location>
        <begin position="488"/>
        <end position="692"/>
    </location>
</feature>
<dbReference type="FunFam" id="1.10.1300.10:FF:000006">
    <property type="entry name" value="Phosphodiesterase 9A"/>
    <property type="match status" value="1"/>
</dbReference>
<evidence type="ECO:0000256" key="5">
    <source>
        <dbReference type="ARBA" id="ARBA00037913"/>
    </source>
</evidence>
<dbReference type="PROSITE" id="PS51845">
    <property type="entry name" value="PDEASE_I_2"/>
    <property type="match status" value="1"/>
</dbReference>
<dbReference type="PRINTS" id="PR00387">
    <property type="entry name" value="PDIESTERASE1"/>
</dbReference>
<keyword evidence="11" id="KW-0175">Coiled coil</keyword>
<evidence type="ECO:0000313" key="14">
    <source>
        <dbReference type="EMBL" id="CAH0381203.1"/>
    </source>
</evidence>
<dbReference type="EMBL" id="OU963862">
    <property type="protein sequence ID" value="CAH0381203.1"/>
    <property type="molecule type" value="Genomic_DNA"/>
</dbReference>
<feature type="compositionally biased region" description="Low complexity" evidence="12">
    <location>
        <begin position="889"/>
        <end position="898"/>
    </location>
</feature>
<comment type="similarity">
    <text evidence="6">Belongs to the cyclic nucleotide phosphodiesterase family. PDE9 subfamily.</text>
</comment>
<dbReference type="SMART" id="SM00471">
    <property type="entry name" value="HDc"/>
    <property type="match status" value="1"/>
</dbReference>
<evidence type="ECO:0000256" key="8">
    <source>
        <dbReference type="PIRSR" id="PIRSR623088-2"/>
    </source>
</evidence>
<feature type="compositionally biased region" description="Polar residues" evidence="12">
    <location>
        <begin position="899"/>
        <end position="915"/>
    </location>
</feature>
<feature type="binding site" evidence="9">
    <location>
        <position position="278"/>
    </location>
    <ligand>
        <name>Zn(2+)</name>
        <dbReference type="ChEBI" id="CHEBI:29105"/>
        <label>1</label>
    </ligand>
</feature>
<dbReference type="Proteomes" id="UP001152759">
    <property type="component" value="Chromosome 1"/>
</dbReference>
<dbReference type="KEGG" id="btab:109041287"/>
<evidence type="ECO:0000256" key="1">
    <source>
        <dbReference type="ARBA" id="ARBA00000583"/>
    </source>
</evidence>
<feature type="compositionally biased region" description="Low complexity" evidence="12">
    <location>
        <begin position="527"/>
        <end position="540"/>
    </location>
</feature>
<feature type="region of interest" description="Disordered" evidence="12">
    <location>
        <begin position="748"/>
        <end position="779"/>
    </location>
</feature>
<evidence type="ECO:0000256" key="6">
    <source>
        <dbReference type="ARBA" id="ARBA00061167"/>
    </source>
</evidence>
<dbReference type="Pfam" id="PF00233">
    <property type="entry name" value="PDEase_I"/>
    <property type="match status" value="1"/>
</dbReference>
<evidence type="ECO:0000259" key="13">
    <source>
        <dbReference type="PROSITE" id="PS51845"/>
    </source>
</evidence>
<keyword evidence="4 10" id="KW-0378">Hydrolase</keyword>
<dbReference type="InterPro" id="IPR023088">
    <property type="entry name" value="PDEase"/>
</dbReference>
<evidence type="ECO:0000256" key="2">
    <source>
        <dbReference type="ARBA" id="ARBA00022535"/>
    </source>
</evidence>
<feature type="binding site" evidence="9">
    <location>
        <position position="279"/>
    </location>
    <ligand>
        <name>Zn(2+)</name>
        <dbReference type="ChEBI" id="CHEBI:29105"/>
        <label>1</label>
    </ligand>
</feature>
<reference evidence="14" key="1">
    <citation type="submission" date="2021-12" db="EMBL/GenBank/DDBJ databases">
        <authorList>
            <person name="King R."/>
        </authorList>
    </citation>
    <scope>NUCLEOTIDE SEQUENCE</scope>
</reference>
<evidence type="ECO:0000256" key="12">
    <source>
        <dbReference type="SAM" id="MobiDB-lite"/>
    </source>
</evidence>
<gene>
    <name evidence="14" type="ORF">BEMITA_LOCUS873</name>
</gene>
<feature type="compositionally biased region" description="Polar residues" evidence="12">
    <location>
        <begin position="563"/>
        <end position="573"/>
    </location>
</feature>
<feature type="coiled-coil region" evidence="11">
    <location>
        <begin position="82"/>
        <end position="133"/>
    </location>
</feature>
<dbReference type="Gene3D" id="1.10.1300.10">
    <property type="entry name" value="3'5'-cyclic nucleotide phosphodiesterase, catalytic domain"/>
    <property type="match status" value="1"/>
</dbReference>
<comment type="pathway">
    <text evidence="5">Purine metabolism; 3',5'-cyclic GMP degradation; GMP from 3',5'-cyclic GMP: step 1/1.</text>
</comment>
<dbReference type="GO" id="GO:0007165">
    <property type="term" value="P:signal transduction"/>
    <property type="evidence" value="ECO:0007669"/>
    <property type="project" value="InterPro"/>
</dbReference>
<evidence type="ECO:0000313" key="15">
    <source>
        <dbReference type="Proteomes" id="UP001152759"/>
    </source>
</evidence>
<feature type="binding site" evidence="8">
    <location>
        <position position="279"/>
    </location>
    <ligand>
        <name>AMP</name>
        <dbReference type="ChEBI" id="CHEBI:456215"/>
    </ligand>
</feature>
<protein>
    <recommendedName>
        <fullName evidence="10">Phosphodiesterase</fullName>
        <ecNumber evidence="10">3.1.4.-</ecNumber>
    </recommendedName>
</protein>
<dbReference type="SUPFAM" id="SSF109604">
    <property type="entry name" value="HD-domain/PDEase-like"/>
    <property type="match status" value="1"/>
</dbReference>
<feature type="binding site" evidence="8">
    <location>
        <begin position="238"/>
        <end position="242"/>
    </location>
    <ligand>
        <name>AMP</name>
        <dbReference type="ChEBI" id="CHEBI:456215"/>
    </ligand>
</feature>
<evidence type="ECO:0000256" key="11">
    <source>
        <dbReference type="SAM" id="Coils"/>
    </source>
</evidence>
<evidence type="ECO:0000256" key="9">
    <source>
        <dbReference type="PIRSR" id="PIRSR623088-3"/>
    </source>
</evidence>
<evidence type="ECO:0000256" key="3">
    <source>
        <dbReference type="ARBA" id="ARBA00022723"/>
    </source>
</evidence>
<feature type="domain" description="PDEase" evidence="13">
    <location>
        <begin position="162"/>
        <end position="485"/>
    </location>
</feature>
<feature type="compositionally biased region" description="Basic residues" evidence="12">
    <location>
        <begin position="935"/>
        <end position="948"/>
    </location>
</feature>
<dbReference type="PANTHER" id="PTHR11347">
    <property type="entry name" value="CYCLIC NUCLEOTIDE PHOSPHODIESTERASE"/>
    <property type="match status" value="1"/>
</dbReference>
<feature type="binding site" evidence="9">
    <location>
        <position position="242"/>
    </location>
    <ligand>
        <name>Zn(2+)</name>
        <dbReference type="ChEBI" id="CHEBI:29105"/>
        <label>1</label>
    </ligand>
</feature>
<feature type="binding site" evidence="9">
    <location>
        <position position="279"/>
    </location>
    <ligand>
        <name>Zn(2+)</name>
        <dbReference type="ChEBI" id="CHEBI:29105"/>
        <label>2</label>
    </ligand>
</feature>
<comment type="catalytic activity">
    <reaction evidence="1">
        <text>3',5'-cyclic GMP + H2O = GMP + H(+)</text>
        <dbReference type="Rhea" id="RHEA:16957"/>
        <dbReference type="ChEBI" id="CHEBI:15377"/>
        <dbReference type="ChEBI" id="CHEBI:15378"/>
        <dbReference type="ChEBI" id="CHEBI:57746"/>
        <dbReference type="ChEBI" id="CHEBI:58115"/>
        <dbReference type="EC" id="3.1.4.35"/>
    </reaction>
</comment>
<comment type="cofactor">
    <cofactor evidence="10">
        <name>a divalent metal cation</name>
        <dbReference type="ChEBI" id="CHEBI:60240"/>
    </cofactor>
    <text evidence="10">Binds 2 divalent metal cations per subunit. Site 1 may preferentially bind zinc ions, while site 2 has a preference for magnesium and/or manganese ions.</text>
</comment>
<keyword evidence="3 9" id="KW-0479">Metal-binding</keyword>
<keyword evidence="2" id="KW-0140">cGMP</keyword>
<feature type="binding site" evidence="9">
    <location>
        <position position="390"/>
    </location>
    <ligand>
        <name>Zn(2+)</name>
        <dbReference type="ChEBI" id="CHEBI:29105"/>
        <label>1</label>
    </ligand>
</feature>
<organism evidence="14 15">
    <name type="scientific">Bemisia tabaci</name>
    <name type="common">Sweetpotato whitefly</name>
    <name type="synonym">Aleurodes tabaci</name>
    <dbReference type="NCBI Taxonomy" id="7038"/>
    <lineage>
        <taxon>Eukaryota</taxon>
        <taxon>Metazoa</taxon>
        <taxon>Ecdysozoa</taxon>
        <taxon>Arthropoda</taxon>
        <taxon>Hexapoda</taxon>
        <taxon>Insecta</taxon>
        <taxon>Pterygota</taxon>
        <taxon>Neoptera</taxon>
        <taxon>Paraneoptera</taxon>
        <taxon>Hemiptera</taxon>
        <taxon>Sternorrhyncha</taxon>
        <taxon>Aleyrodoidea</taxon>
        <taxon>Aleyrodidae</taxon>
        <taxon>Aleyrodinae</taxon>
        <taxon>Bemisia</taxon>
    </lineage>
</organism>